<dbReference type="AlphaFoldDB" id="A0A1L7LM04"/>
<accession>A0A1L7LM04</accession>
<dbReference type="KEGG" id="strg:SRT_19660"/>
<evidence type="ECO:0000313" key="1">
    <source>
        <dbReference type="EMBL" id="BAQ25227.1"/>
    </source>
</evidence>
<proteinExistence type="predicted"/>
<evidence type="ECO:0008006" key="3">
    <source>
        <dbReference type="Google" id="ProtNLM"/>
    </source>
</evidence>
<keyword evidence="2" id="KW-1185">Reference proteome</keyword>
<protein>
    <recommendedName>
        <fullName evidence="3">Abi family protein</fullName>
    </recommendedName>
</protein>
<dbReference type="EMBL" id="AP014612">
    <property type="protein sequence ID" value="BAQ25227.1"/>
    <property type="molecule type" value="Genomic_DNA"/>
</dbReference>
<dbReference type="RefSeq" id="WP_252120206.1">
    <property type="nucleotide sequence ID" value="NZ_AP014612.1"/>
</dbReference>
<sequence>MRQDNSKELLSYNKLIEKMDDIGIFFKEVDESTAKSILAEKNYYYKIASFRKLFPKNSVGKYNIEFALLYDLSSIDMQVRYLLLKMCLDIEHGIKTKLMDAYVKNSKINAYNIVDDYKKFYPQGYEQTINNLKNHPYLSEMYSKRKTKFRYGYLLKSLILENY</sequence>
<evidence type="ECO:0000313" key="2">
    <source>
        <dbReference type="Proteomes" id="UP000217758"/>
    </source>
</evidence>
<dbReference type="Pfam" id="PF07751">
    <property type="entry name" value="Abi_2"/>
    <property type="match status" value="1"/>
</dbReference>
<reference evidence="1 2" key="1">
    <citation type="journal article" date="2016" name="Microbiol. Immunol.">
        <title>Complete genome sequence of Streptococcus troglodytae TKU31 isolated from the oral cavity of a chimpanzee (Pan troglodytes).</title>
        <authorList>
            <person name="Okamoto M."/>
            <person name="Naito M."/>
            <person name="Miyanohara M."/>
            <person name="Imai S."/>
            <person name="Nomura Y."/>
            <person name="Saito W."/>
            <person name="Momoi Y."/>
            <person name="Takada K."/>
            <person name="Miyabe-Nishiwaki T."/>
            <person name="Tomonaga M."/>
            <person name="Hanada N."/>
        </authorList>
    </citation>
    <scope>NUCLEOTIDE SEQUENCE [LARGE SCALE GENOMIC DNA]</scope>
    <source>
        <strain evidence="2">TKU 31</strain>
    </source>
</reference>
<dbReference type="Proteomes" id="UP000217758">
    <property type="component" value="Chromosome"/>
</dbReference>
<gene>
    <name evidence="1" type="ORF">SRT_19660</name>
</gene>
<name>A0A1L7LM04_9STRE</name>
<dbReference type="InterPro" id="IPR011664">
    <property type="entry name" value="Abi_system_AbiD/AbiF-like"/>
</dbReference>
<organism evidence="1 2">
    <name type="scientific">Streptococcus troglodytae</name>
    <dbReference type="NCBI Taxonomy" id="1111760"/>
    <lineage>
        <taxon>Bacteria</taxon>
        <taxon>Bacillati</taxon>
        <taxon>Bacillota</taxon>
        <taxon>Bacilli</taxon>
        <taxon>Lactobacillales</taxon>
        <taxon>Streptococcaceae</taxon>
        <taxon>Streptococcus</taxon>
    </lineage>
</organism>